<dbReference type="EMBL" id="VXIV02000322">
    <property type="protein sequence ID" value="KAF6038974.1"/>
    <property type="molecule type" value="Genomic_DNA"/>
</dbReference>
<dbReference type="AlphaFoldDB" id="A0A7J7KLH9"/>
<protein>
    <submittedName>
        <fullName evidence="2">Uncharacterized protein</fullName>
    </submittedName>
</protein>
<evidence type="ECO:0000256" key="1">
    <source>
        <dbReference type="SAM" id="Phobius"/>
    </source>
</evidence>
<feature type="transmembrane region" description="Helical" evidence="1">
    <location>
        <begin position="56"/>
        <end position="82"/>
    </location>
</feature>
<evidence type="ECO:0000313" key="3">
    <source>
        <dbReference type="Proteomes" id="UP000593567"/>
    </source>
</evidence>
<evidence type="ECO:0000313" key="2">
    <source>
        <dbReference type="EMBL" id="KAF6038974.1"/>
    </source>
</evidence>
<keyword evidence="3" id="KW-1185">Reference proteome</keyword>
<dbReference type="Proteomes" id="UP000593567">
    <property type="component" value="Unassembled WGS sequence"/>
</dbReference>
<proteinExistence type="predicted"/>
<keyword evidence="1" id="KW-0472">Membrane</keyword>
<feature type="transmembrane region" description="Helical" evidence="1">
    <location>
        <begin position="102"/>
        <end position="125"/>
    </location>
</feature>
<organism evidence="2 3">
    <name type="scientific">Bugula neritina</name>
    <name type="common">Brown bryozoan</name>
    <name type="synonym">Sertularia neritina</name>
    <dbReference type="NCBI Taxonomy" id="10212"/>
    <lineage>
        <taxon>Eukaryota</taxon>
        <taxon>Metazoa</taxon>
        <taxon>Spiralia</taxon>
        <taxon>Lophotrochozoa</taxon>
        <taxon>Bryozoa</taxon>
        <taxon>Gymnolaemata</taxon>
        <taxon>Cheilostomatida</taxon>
        <taxon>Flustrina</taxon>
        <taxon>Buguloidea</taxon>
        <taxon>Bugulidae</taxon>
        <taxon>Bugula</taxon>
    </lineage>
</organism>
<sequence length="186" mass="20481">MAIERRWINWASAITGAILLAFALAEAVVAFYLNLTTSVLLSQEKVAISGSLLVSLGVYIAYMVMICLSILDSIGMVVYQAYRFSVIGGYTDSESGVSITMTILQSIIMLILLFALAFAAAALCYRSPSKYGYERKPKPMEYGGYPTIAPPMYTRDFGTGYAMSLPRPSGYEYGPEPRVYYKGGRY</sequence>
<accession>A0A7J7KLH9</accession>
<name>A0A7J7KLH9_BUGNE</name>
<keyword evidence="1" id="KW-0812">Transmembrane</keyword>
<reference evidence="2" key="1">
    <citation type="submission" date="2020-06" db="EMBL/GenBank/DDBJ databases">
        <title>Draft genome of Bugula neritina, a colonial animal packing powerful symbionts and potential medicines.</title>
        <authorList>
            <person name="Rayko M."/>
        </authorList>
    </citation>
    <scope>NUCLEOTIDE SEQUENCE [LARGE SCALE GENOMIC DNA]</scope>
    <source>
        <strain evidence="2">Kwan_BN1</strain>
    </source>
</reference>
<gene>
    <name evidence="2" type="ORF">EB796_002717</name>
</gene>
<feature type="transmembrane region" description="Helical" evidence="1">
    <location>
        <begin position="12"/>
        <end position="35"/>
    </location>
</feature>
<keyword evidence="1" id="KW-1133">Transmembrane helix</keyword>
<comment type="caution">
    <text evidence="2">The sequence shown here is derived from an EMBL/GenBank/DDBJ whole genome shotgun (WGS) entry which is preliminary data.</text>
</comment>